<evidence type="ECO:0000313" key="4">
    <source>
        <dbReference type="Proteomes" id="UP000092154"/>
    </source>
</evidence>
<dbReference type="Proteomes" id="UP000092154">
    <property type="component" value="Unassembled WGS sequence"/>
</dbReference>
<evidence type="ECO:0000259" key="2">
    <source>
        <dbReference type="PROSITE" id="PS50137"/>
    </source>
</evidence>
<dbReference type="PROSITE" id="PS50137">
    <property type="entry name" value="DS_RBD"/>
    <property type="match status" value="1"/>
</dbReference>
<name>A0A1B7MHG9_9AGAM</name>
<feature type="domain" description="DRBM" evidence="2">
    <location>
        <begin position="6"/>
        <end position="80"/>
    </location>
</feature>
<dbReference type="InterPro" id="IPR014720">
    <property type="entry name" value="dsRBD_dom"/>
</dbReference>
<dbReference type="AlphaFoldDB" id="A0A1B7MHG9"/>
<keyword evidence="1" id="KW-0694">RNA-binding</keyword>
<accession>A0A1B7MHG9</accession>
<dbReference type="GO" id="GO:0003723">
    <property type="term" value="F:RNA binding"/>
    <property type="evidence" value="ECO:0007669"/>
    <property type="project" value="UniProtKB-UniRule"/>
</dbReference>
<keyword evidence="4" id="KW-1185">Reference proteome</keyword>
<evidence type="ECO:0000256" key="1">
    <source>
        <dbReference type="PROSITE-ProRule" id="PRU00266"/>
    </source>
</evidence>
<dbReference type="Gene3D" id="3.30.160.20">
    <property type="match status" value="1"/>
</dbReference>
<dbReference type="EMBL" id="KV449141">
    <property type="protein sequence ID" value="OAX32046.1"/>
    <property type="molecule type" value="Genomic_DNA"/>
</dbReference>
<evidence type="ECO:0000313" key="3">
    <source>
        <dbReference type="EMBL" id="OAX32046.1"/>
    </source>
</evidence>
<dbReference type="Pfam" id="PF00035">
    <property type="entry name" value="dsrm"/>
    <property type="match status" value="1"/>
</dbReference>
<protein>
    <recommendedName>
        <fullName evidence="2">DRBM domain-containing protein</fullName>
    </recommendedName>
</protein>
<dbReference type="InParanoid" id="A0A1B7MHG9"/>
<reference evidence="3 4" key="1">
    <citation type="submission" date="2016-06" db="EMBL/GenBank/DDBJ databases">
        <title>Comparative genomics of the ectomycorrhizal sister species Rhizopogon vinicolor and Rhizopogon vesiculosus (Basidiomycota: Boletales) reveals a divergence of the mating type B locus.</title>
        <authorList>
            <consortium name="DOE Joint Genome Institute"/>
            <person name="Mujic A.B."/>
            <person name="Kuo A."/>
            <person name="Tritt A."/>
            <person name="Lipzen A."/>
            <person name="Chen C."/>
            <person name="Johnson J."/>
            <person name="Sharma A."/>
            <person name="Barry K."/>
            <person name="Grigoriev I.V."/>
            <person name="Spatafora J.W."/>
        </authorList>
    </citation>
    <scope>NUCLEOTIDE SEQUENCE [LARGE SCALE GENOMIC DNA]</scope>
    <source>
        <strain evidence="3 4">AM-OR11-026</strain>
    </source>
</reference>
<dbReference type="SUPFAM" id="SSF54768">
    <property type="entry name" value="dsRNA-binding domain-like"/>
    <property type="match status" value="1"/>
</dbReference>
<sequence length="88" mass="10313">MSSQEHPRNLLNNLLQSIYRDPDALESHVRWEIWQSGSPSSPMWHATFYIDDMNYGHYSAPTKGVAQDEAARQAYNNLRREQMARRGY</sequence>
<dbReference type="OrthoDB" id="112668at2759"/>
<gene>
    <name evidence="3" type="ORF">K503DRAFT_805560</name>
</gene>
<proteinExistence type="predicted"/>
<organism evidence="3 4">
    <name type="scientific">Rhizopogon vinicolor AM-OR11-026</name>
    <dbReference type="NCBI Taxonomy" id="1314800"/>
    <lineage>
        <taxon>Eukaryota</taxon>
        <taxon>Fungi</taxon>
        <taxon>Dikarya</taxon>
        <taxon>Basidiomycota</taxon>
        <taxon>Agaricomycotina</taxon>
        <taxon>Agaricomycetes</taxon>
        <taxon>Agaricomycetidae</taxon>
        <taxon>Boletales</taxon>
        <taxon>Suillineae</taxon>
        <taxon>Rhizopogonaceae</taxon>
        <taxon>Rhizopogon</taxon>
    </lineage>
</organism>
<dbReference type="CDD" id="cd00048">
    <property type="entry name" value="DSRM_SF"/>
    <property type="match status" value="1"/>
</dbReference>